<gene>
    <name evidence="2" type="ORF">ACLA_018350</name>
</gene>
<dbReference type="OrthoDB" id="202203at2759"/>
<accession>A1CNB0</accession>
<dbReference type="VEuPathDB" id="FungiDB:ACLA_018350"/>
<evidence type="ECO:0000313" key="3">
    <source>
        <dbReference type="Proteomes" id="UP000006701"/>
    </source>
</evidence>
<dbReference type="PANTHER" id="PTHR43735">
    <property type="entry name" value="APOPTOSIS-INDUCING FACTOR 1"/>
    <property type="match status" value="1"/>
</dbReference>
<organism evidence="2 3">
    <name type="scientific">Aspergillus clavatus (strain ATCC 1007 / CBS 513.65 / DSM 816 / NCTC 3887 / NRRL 1 / QM 1276 / 107)</name>
    <dbReference type="NCBI Taxonomy" id="344612"/>
    <lineage>
        <taxon>Eukaryota</taxon>
        <taxon>Fungi</taxon>
        <taxon>Dikarya</taxon>
        <taxon>Ascomycota</taxon>
        <taxon>Pezizomycotina</taxon>
        <taxon>Eurotiomycetes</taxon>
        <taxon>Eurotiomycetidae</taxon>
        <taxon>Eurotiales</taxon>
        <taxon>Aspergillaceae</taxon>
        <taxon>Aspergillus</taxon>
        <taxon>Aspergillus subgen. Fumigati</taxon>
    </lineage>
</organism>
<protein>
    <submittedName>
        <fullName evidence="2">Pyridine nucleotide-disulphide oxidoreductase, putative</fullName>
    </submittedName>
</protein>
<dbReference type="GO" id="GO:0005737">
    <property type="term" value="C:cytoplasm"/>
    <property type="evidence" value="ECO:0007669"/>
    <property type="project" value="TreeGrafter"/>
</dbReference>
<reference evidence="2 3" key="1">
    <citation type="journal article" date="2008" name="PLoS Genet.">
        <title>Genomic islands in the pathogenic filamentous fungus Aspergillus fumigatus.</title>
        <authorList>
            <person name="Fedorova N.D."/>
            <person name="Khaldi N."/>
            <person name="Joardar V.S."/>
            <person name="Maiti R."/>
            <person name="Amedeo P."/>
            <person name="Anderson M.J."/>
            <person name="Crabtree J."/>
            <person name="Silva J.C."/>
            <person name="Badger J.H."/>
            <person name="Albarraq A."/>
            <person name="Angiuoli S."/>
            <person name="Bussey H."/>
            <person name="Bowyer P."/>
            <person name="Cotty P.J."/>
            <person name="Dyer P.S."/>
            <person name="Egan A."/>
            <person name="Galens K."/>
            <person name="Fraser-Liggett C.M."/>
            <person name="Haas B.J."/>
            <person name="Inman J.M."/>
            <person name="Kent R."/>
            <person name="Lemieux S."/>
            <person name="Malavazi I."/>
            <person name="Orvis J."/>
            <person name="Roemer T."/>
            <person name="Ronning C.M."/>
            <person name="Sundaram J.P."/>
            <person name="Sutton G."/>
            <person name="Turner G."/>
            <person name="Venter J.C."/>
            <person name="White O.R."/>
            <person name="Whitty B.R."/>
            <person name="Youngman P."/>
            <person name="Wolfe K.H."/>
            <person name="Goldman G.H."/>
            <person name="Wortman J.R."/>
            <person name="Jiang B."/>
            <person name="Denning D.W."/>
            <person name="Nierman W.C."/>
        </authorList>
    </citation>
    <scope>NUCLEOTIDE SEQUENCE [LARGE SCALE GENOMIC DNA]</scope>
    <source>
        <strain evidence="3">ATCC 1007 / CBS 513.65 / DSM 816 / NCTC 3887 / NRRL 1</strain>
    </source>
</reference>
<dbReference type="InterPro" id="IPR023753">
    <property type="entry name" value="FAD/NAD-binding_dom"/>
</dbReference>
<dbReference type="STRING" id="344612.A1CNB0"/>
<keyword evidence="3" id="KW-1185">Reference proteome</keyword>
<dbReference type="AlphaFoldDB" id="A1CNB0"/>
<dbReference type="PANTHER" id="PTHR43735:SF24">
    <property type="entry name" value="NUCLEOTIDE-DISULPHIDE OXIDOREDUCTASE AMID-LIKE, PUTATIVE (AFU_ORTHOLOGUE AFUA_1G17180)-RELATED"/>
    <property type="match status" value="1"/>
</dbReference>
<dbReference type="InterPro" id="IPR036188">
    <property type="entry name" value="FAD/NAD-bd_sf"/>
</dbReference>
<dbReference type="PRINTS" id="PR00368">
    <property type="entry name" value="FADPNR"/>
</dbReference>
<dbReference type="SUPFAM" id="SSF51905">
    <property type="entry name" value="FAD/NAD(P)-binding domain"/>
    <property type="match status" value="1"/>
</dbReference>
<sequence>MPSNEALISLSRPFRVLIAGASYGGLCAALTLLDLSRGQLPRFNSDPEAQPPQYQIPVEITLVDEKDGYYHLISSPKALVDEEYASQAWTKFVDIPALRSPNVHIFRGSVNAVDCQKKTARILESESKTVREERYDFFIAATGLRRVFPTVPQSLTRDDFLPEVKKHTDSIVNAGDVVVVGGGAVGTEMATELKLHYPQMKVTLIHSRDHLLSAEALPDDFKDRVAAIIRETGVELILGQRVIDTAAVQEGDRRTWQLTLADGRIIKTGHVLNAISRISSTTSYLPSETLNEEGHVKVHPSLQFPSNTSNASHHFAIGDIVAWSGIKRCGGAMHMGHYAGYNIHQLMLAECAATKPVFRELQRIPPMIGLCLGKTAISYHPDVGMKDGEETLASNFGDDMAFKICWNYMRLSEPWKV</sequence>
<dbReference type="RefSeq" id="XP_001268557.1">
    <property type="nucleotide sequence ID" value="XM_001268556.1"/>
</dbReference>
<dbReference type="HOGENOM" id="CLU_029131_0_0_1"/>
<evidence type="ECO:0000259" key="1">
    <source>
        <dbReference type="Pfam" id="PF07992"/>
    </source>
</evidence>
<feature type="domain" description="FAD/NAD(P)-binding" evidence="1">
    <location>
        <begin position="15"/>
        <end position="336"/>
    </location>
</feature>
<evidence type="ECO:0000313" key="2">
    <source>
        <dbReference type="EMBL" id="EAW07131.1"/>
    </source>
</evidence>
<dbReference type="Proteomes" id="UP000006701">
    <property type="component" value="Unassembled WGS sequence"/>
</dbReference>
<dbReference type="PRINTS" id="PR00411">
    <property type="entry name" value="PNDRDTASEI"/>
</dbReference>
<dbReference type="GeneID" id="4701625"/>
<dbReference type="GO" id="GO:0004174">
    <property type="term" value="F:electron-transferring-flavoprotein dehydrogenase activity"/>
    <property type="evidence" value="ECO:0007669"/>
    <property type="project" value="TreeGrafter"/>
</dbReference>
<dbReference type="OMA" id="HMGHYAG"/>
<dbReference type="EMBL" id="DS027059">
    <property type="protein sequence ID" value="EAW07131.1"/>
    <property type="molecule type" value="Genomic_DNA"/>
</dbReference>
<proteinExistence type="predicted"/>
<name>A1CNB0_ASPCL</name>
<dbReference type="KEGG" id="act:ACLA_018350"/>
<dbReference type="eggNOG" id="KOG2495">
    <property type="taxonomic scope" value="Eukaryota"/>
</dbReference>
<dbReference type="GO" id="GO:0050660">
    <property type="term" value="F:flavin adenine dinucleotide binding"/>
    <property type="evidence" value="ECO:0007669"/>
    <property type="project" value="TreeGrafter"/>
</dbReference>
<dbReference type="Pfam" id="PF07992">
    <property type="entry name" value="Pyr_redox_2"/>
    <property type="match status" value="1"/>
</dbReference>
<dbReference type="Gene3D" id="3.50.50.60">
    <property type="entry name" value="FAD/NAD(P)-binding domain"/>
    <property type="match status" value="2"/>
</dbReference>